<evidence type="ECO:0000256" key="3">
    <source>
        <dbReference type="ARBA" id="ARBA00023054"/>
    </source>
</evidence>
<feature type="compositionally biased region" description="Basic residues" evidence="5">
    <location>
        <begin position="286"/>
        <end position="302"/>
    </location>
</feature>
<dbReference type="OMA" id="CVIGANE"/>
<dbReference type="GO" id="GO:0005730">
    <property type="term" value="C:nucleolus"/>
    <property type="evidence" value="ECO:0007669"/>
    <property type="project" value="UniProtKB-SubCell"/>
</dbReference>
<feature type="compositionally biased region" description="Basic and acidic residues" evidence="5">
    <location>
        <begin position="274"/>
        <end position="283"/>
    </location>
</feature>
<protein>
    <recommendedName>
        <fullName evidence="8">Ribosomal RNA-processing protein 17</fullName>
    </recommendedName>
</protein>
<feature type="region of interest" description="Disordered" evidence="5">
    <location>
        <begin position="232"/>
        <end position="316"/>
    </location>
</feature>
<comment type="caution">
    <text evidence="6">The sequence shown here is derived from an EMBL/GenBank/DDBJ whole genome shotgun (WGS) entry which is preliminary data.</text>
</comment>
<comment type="similarity">
    <text evidence="2">Belongs to the RRP17 family.</text>
</comment>
<feature type="compositionally biased region" description="Basic residues" evidence="5">
    <location>
        <begin position="260"/>
        <end position="273"/>
    </location>
</feature>
<evidence type="ECO:0008006" key="8">
    <source>
        <dbReference type="Google" id="ProtNLM"/>
    </source>
</evidence>
<evidence type="ECO:0000256" key="5">
    <source>
        <dbReference type="SAM" id="MobiDB-lite"/>
    </source>
</evidence>
<dbReference type="Pfam" id="PF09805">
    <property type="entry name" value="Nop25"/>
    <property type="match status" value="1"/>
</dbReference>
<feature type="compositionally biased region" description="Basic residues" evidence="5">
    <location>
        <begin position="23"/>
        <end position="33"/>
    </location>
</feature>
<dbReference type="RefSeq" id="XP_013245534.1">
    <property type="nucleotide sequence ID" value="XM_013390080.1"/>
</dbReference>
<feature type="region of interest" description="Disordered" evidence="5">
    <location>
        <begin position="93"/>
        <end position="219"/>
    </location>
</feature>
<evidence type="ECO:0000256" key="4">
    <source>
        <dbReference type="ARBA" id="ARBA00023242"/>
    </source>
</evidence>
<reference evidence="6 7" key="1">
    <citation type="submission" date="2014-05" db="EMBL/GenBank/DDBJ databases">
        <title>Draft genome sequence of a rare smut relative, Tilletiaria anomala UBC 951.</title>
        <authorList>
            <consortium name="DOE Joint Genome Institute"/>
            <person name="Toome M."/>
            <person name="Kuo A."/>
            <person name="Henrissat B."/>
            <person name="Lipzen A."/>
            <person name="Tritt A."/>
            <person name="Yoshinaga Y."/>
            <person name="Zane M."/>
            <person name="Barry K."/>
            <person name="Grigoriev I.V."/>
            <person name="Spatafora J.W."/>
            <person name="Aimea M.C."/>
        </authorList>
    </citation>
    <scope>NUCLEOTIDE SEQUENCE [LARGE SCALE GENOMIC DNA]</scope>
    <source>
        <strain evidence="6 7">UBC 951</strain>
    </source>
</reference>
<dbReference type="AlphaFoldDB" id="A0A066WPZ2"/>
<evidence type="ECO:0000256" key="2">
    <source>
        <dbReference type="ARBA" id="ARBA00007175"/>
    </source>
</evidence>
<dbReference type="InParanoid" id="A0A066WPZ2"/>
<dbReference type="GeneID" id="25263701"/>
<keyword evidence="7" id="KW-1185">Reference proteome</keyword>
<feature type="region of interest" description="Disordered" evidence="5">
    <location>
        <begin position="1"/>
        <end position="58"/>
    </location>
</feature>
<sequence length="316" mass="34506">MDAPLQAYTESSQRNGRTGPSAHKSKGKGKGKGKASSARPAGPIKYSRSARRVNTVTFDDAARAEYLSGFHKRKVQRKEKARKYLEEQKKIELKENRREAREARKEQAKENVKAERALFGDAYEGGLGEEEDGKGGNEVTPEGPEEEYDSDQHFTSVVVQDWDPDADPDDAGPSKNAAQPVLTSSNDPAKRRKNGREHKTVPPAKPATAAISDLIEPEAESILREADQILSQHQAHLADASSSSKPKAFHYETAAERAANRLKVREKRAKQAAKRKEENREALKAGSKKGSSKLKKAGKRGKGGIGSGAKKKASKS</sequence>
<evidence type="ECO:0000313" key="6">
    <source>
        <dbReference type="EMBL" id="KDN52695.1"/>
    </source>
</evidence>
<dbReference type="STRING" id="1037660.A0A066WPZ2"/>
<feature type="compositionally biased region" description="Polar residues" evidence="5">
    <location>
        <begin position="8"/>
        <end position="18"/>
    </location>
</feature>
<proteinExistence type="inferred from homology"/>
<feature type="compositionally biased region" description="Basic and acidic residues" evidence="5">
    <location>
        <begin position="93"/>
        <end position="118"/>
    </location>
</feature>
<gene>
    <name evidence="6" type="ORF">K437DRAFT_253890</name>
</gene>
<organism evidence="6 7">
    <name type="scientific">Tilletiaria anomala (strain ATCC 24038 / CBS 436.72 / UBC 951)</name>
    <dbReference type="NCBI Taxonomy" id="1037660"/>
    <lineage>
        <taxon>Eukaryota</taxon>
        <taxon>Fungi</taxon>
        <taxon>Dikarya</taxon>
        <taxon>Basidiomycota</taxon>
        <taxon>Ustilaginomycotina</taxon>
        <taxon>Exobasidiomycetes</taxon>
        <taxon>Georgefischeriales</taxon>
        <taxon>Tilletiariaceae</taxon>
        <taxon>Tilletiaria</taxon>
    </lineage>
</organism>
<dbReference type="EMBL" id="JMSN01000007">
    <property type="protein sequence ID" value="KDN52695.1"/>
    <property type="molecule type" value="Genomic_DNA"/>
</dbReference>
<dbReference type="PANTHER" id="PTHR14577">
    <property type="entry name" value="NUCLEOLAR PROTEIN 12"/>
    <property type="match status" value="1"/>
</dbReference>
<dbReference type="PANTHER" id="PTHR14577:SF0">
    <property type="entry name" value="NUCLEOLAR PROTEIN 12"/>
    <property type="match status" value="1"/>
</dbReference>
<keyword evidence="4" id="KW-0539">Nucleus</keyword>
<accession>A0A066WPZ2</accession>
<feature type="compositionally biased region" description="Polar residues" evidence="5">
    <location>
        <begin position="232"/>
        <end position="245"/>
    </location>
</feature>
<dbReference type="HOGENOM" id="CLU_880498_0_0_1"/>
<evidence type="ECO:0000256" key="1">
    <source>
        <dbReference type="ARBA" id="ARBA00004604"/>
    </source>
</evidence>
<dbReference type="Proteomes" id="UP000027361">
    <property type="component" value="Unassembled WGS sequence"/>
</dbReference>
<keyword evidence="3" id="KW-0175">Coiled coil</keyword>
<dbReference type="InterPro" id="IPR019186">
    <property type="entry name" value="Nucleolar_protein_12"/>
</dbReference>
<dbReference type="GO" id="GO:0019843">
    <property type="term" value="F:rRNA binding"/>
    <property type="evidence" value="ECO:0007669"/>
    <property type="project" value="TreeGrafter"/>
</dbReference>
<dbReference type="OrthoDB" id="551633at2759"/>
<feature type="compositionally biased region" description="Basic and acidic residues" evidence="5">
    <location>
        <begin position="249"/>
        <end position="259"/>
    </location>
</feature>
<evidence type="ECO:0000313" key="7">
    <source>
        <dbReference type="Proteomes" id="UP000027361"/>
    </source>
</evidence>
<comment type="subcellular location">
    <subcellularLocation>
        <location evidence="1">Nucleus</location>
        <location evidence="1">Nucleolus</location>
    </subcellularLocation>
</comment>
<name>A0A066WPZ2_TILAU</name>